<evidence type="ECO:0000256" key="9">
    <source>
        <dbReference type="ARBA" id="ARBA00023015"/>
    </source>
</evidence>
<evidence type="ECO:0000256" key="1">
    <source>
        <dbReference type="ARBA" id="ARBA00002817"/>
    </source>
</evidence>
<dbReference type="Pfam" id="PF03850">
    <property type="entry name" value="Tfb4"/>
    <property type="match status" value="1"/>
</dbReference>
<keyword evidence="10 14" id="KW-0804">Transcription</keyword>
<dbReference type="GO" id="GO:0005675">
    <property type="term" value="C:transcription factor TFIIH holo complex"/>
    <property type="evidence" value="ECO:0007669"/>
    <property type="project" value="UniProtKB-UniRule"/>
</dbReference>
<dbReference type="GO" id="GO:0008270">
    <property type="term" value="F:zinc ion binding"/>
    <property type="evidence" value="ECO:0007669"/>
    <property type="project" value="UniProtKB-KW"/>
</dbReference>
<sequence length="361" mass="39842">MDAIADKAFTTEAGNKFLSVWQSIEDKLSIKSMLESLVVAMNAHLALNNSNQIAIIASHTDGAKFLYPYNNQKESTSRPKTRSDELQAEDQQGIESRSISPEASQTDNNTKHYINSSMYRQFKVVDEKLLENLYNLYNEPIPTTPPKNHLSSSLSLGLTYINKIQSNDSLMKAKILIVNISQDEHLKYIPIMNCIFAAQKMKVSIDVCQLGLNATFLQQASDATNGVYLHIENMDGLIQYFTTALFIDPSIKNILTKPNKGDIDFRASCFLTGKIVDIGFVCSVCLCILSLIPEDNKCPACDSEFDNHVIMKLKRKPAVIGKKKKKRKLDNGNSTNGTPTPAPTQASTSTPASAPAPTNGK</sequence>
<feature type="region of interest" description="Disordered" evidence="15">
    <location>
        <begin position="319"/>
        <end position="361"/>
    </location>
</feature>
<name>K0KWW9_WICCF</name>
<evidence type="ECO:0000256" key="7">
    <source>
        <dbReference type="ARBA" id="ARBA00022771"/>
    </source>
</evidence>
<dbReference type="GO" id="GO:0006289">
    <property type="term" value="P:nucleotide-excision repair"/>
    <property type="evidence" value="ECO:0007669"/>
    <property type="project" value="UniProtKB-UniRule"/>
</dbReference>
<dbReference type="InParanoid" id="K0KWW9"/>
<dbReference type="EMBL" id="CAIF01000220">
    <property type="protein sequence ID" value="CCH45984.1"/>
    <property type="molecule type" value="Genomic_DNA"/>
</dbReference>
<dbReference type="GO" id="GO:0006355">
    <property type="term" value="P:regulation of DNA-templated transcription"/>
    <property type="evidence" value="ECO:0007669"/>
    <property type="project" value="InterPro"/>
</dbReference>
<evidence type="ECO:0000313" key="16">
    <source>
        <dbReference type="EMBL" id="CCH45984.1"/>
    </source>
</evidence>
<dbReference type="PANTHER" id="PTHR12831">
    <property type="entry name" value="TRANSCRIPTION INITIATION FACTOR IIH TFIIH , POLYPEPTIDE 3-RELATED"/>
    <property type="match status" value="1"/>
</dbReference>
<organism evidence="16 17">
    <name type="scientific">Wickerhamomyces ciferrii (strain ATCC 14091 / BCRC 22168 / CBS 111 / JCM 3599 / NBRC 0793 / NRRL Y-1031 F-60-10)</name>
    <name type="common">Yeast</name>
    <name type="synonym">Pichia ciferrii</name>
    <dbReference type="NCBI Taxonomy" id="1206466"/>
    <lineage>
        <taxon>Eukaryota</taxon>
        <taxon>Fungi</taxon>
        <taxon>Dikarya</taxon>
        <taxon>Ascomycota</taxon>
        <taxon>Saccharomycotina</taxon>
        <taxon>Saccharomycetes</taxon>
        <taxon>Phaffomycetales</taxon>
        <taxon>Wickerhamomycetaceae</taxon>
        <taxon>Wickerhamomyces</taxon>
    </lineage>
</organism>
<keyword evidence="17" id="KW-1185">Reference proteome</keyword>
<dbReference type="AlphaFoldDB" id="K0KWW9"/>
<evidence type="ECO:0000256" key="5">
    <source>
        <dbReference type="ARBA" id="ARBA00022723"/>
    </source>
</evidence>
<feature type="compositionally biased region" description="Basic residues" evidence="15">
    <location>
        <begin position="319"/>
        <end position="328"/>
    </location>
</feature>
<dbReference type="HOGENOM" id="CLU_040211_0_0_1"/>
<dbReference type="InterPro" id="IPR004600">
    <property type="entry name" value="TFIIH_Tfb4/GTF2H3"/>
</dbReference>
<evidence type="ECO:0000256" key="4">
    <source>
        <dbReference type="ARBA" id="ARBA00021280"/>
    </source>
</evidence>
<keyword evidence="8 14" id="KW-0862">Zinc</keyword>
<protein>
    <recommendedName>
        <fullName evidence="4 14">General transcription and DNA repair factor IIH subunit TFB4</fullName>
        <shortName evidence="14">TFIIH subunit TFB4</shortName>
    </recommendedName>
    <alternativeName>
        <fullName evidence="13 14">RNA polymerase II transcription factor B subunit 4</fullName>
    </alternativeName>
</protein>
<evidence type="ECO:0000256" key="3">
    <source>
        <dbReference type="ARBA" id="ARBA00005273"/>
    </source>
</evidence>
<reference evidence="16 17" key="1">
    <citation type="journal article" date="2012" name="Eukaryot. Cell">
        <title>Draft genome sequence of Wickerhamomyces ciferrii NRRL Y-1031 F-60-10.</title>
        <authorList>
            <person name="Schneider J."/>
            <person name="Andrea H."/>
            <person name="Blom J."/>
            <person name="Jaenicke S."/>
            <person name="Ruckert C."/>
            <person name="Schorsch C."/>
            <person name="Szczepanowski R."/>
            <person name="Farwick M."/>
            <person name="Goesmann A."/>
            <person name="Puhler A."/>
            <person name="Schaffer S."/>
            <person name="Tauch A."/>
            <person name="Kohler T."/>
            <person name="Brinkrolf K."/>
        </authorList>
    </citation>
    <scope>NUCLEOTIDE SEQUENCE [LARGE SCALE GENOMIC DNA]</scope>
    <source>
        <strain evidence="17">ATCC 14091 / BCRC 22168 / CBS 111 / JCM 3599 / NBRC 0793 / NRRL Y-1031 F-60-10</strain>
    </source>
</reference>
<keyword evidence="9 14" id="KW-0805">Transcription regulation</keyword>
<gene>
    <name evidence="16" type="ORF">BN7_5571</name>
</gene>
<comment type="caution">
    <text evidence="16">The sequence shown here is derived from an EMBL/GenBank/DDBJ whole genome shotgun (WGS) entry which is preliminary data.</text>
</comment>
<feature type="region of interest" description="Disordered" evidence="15">
    <location>
        <begin position="68"/>
        <end position="110"/>
    </location>
</feature>
<comment type="function">
    <text evidence="1 14">Component of the general transcription and DNA repair factor IIH (TFIIH) core complex, which is involved in general and transcription-coupled nucleotide excision repair (NER) of damaged DNA and, when complexed to TFIIK, in RNA transcription by RNA polymerase II. In NER, TFIIH acts by opening DNA around the lesion to allow the excision of the damaged oligonucleotide and its replacement by a new DNA fragment. In transcription, TFIIH has an essential role in transcription initiation. When the pre-initiation complex (PIC) has been established, TFIIH is required for promoter opening and promoter escape. Phosphorylation of the C-terminal tail (CTD) of the largest subunit of RNA polymerase II by the kinase module TFIIK controls the initiation of transcription.</text>
</comment>
<feature type="compositionally biased region" description="Basic and acidic residues" evidence="15">
    <location>
        <begin position="75"/>
        <end position="85"/>
    </location>
</feature>
<evidence type="ECO:0000256" key="15">
    <source>
        <dbReference type="SAM" id="MobiDB-lite"/>
    </source>
</evidence>
<dbReference type="GO" id="GO:0000439">
    <property type="term" value="C:transcription factor TFIIH core complex"/>
    <property type="evidence" value="ECO:0007669"/>
    <property type="project" value="UniProtKB-UniRule"/>
</dbReference>
<evidence type="ECO:0000256" key="12">
    <source>
        <dbReference type="ARBA" id="ARBA00023242"/>
    </source>
</evidence>
<evidence type="ECO:0000313" key="17">
    <source>
        <dbReference type="Proteomes" id="UP000009328"/>
    </source>
</evidence>
<dbReference type="InterPro" id="IPR036465">
    <property type="entry name" value="vWFA_dom_sf"/>
</dbReference>
<keyword evidence="7 14" id="KW-0863">Zinc-finger</keyword>
<comment type="subunit">
    <text evidence="14">Component of the 7-subunit TFIIH core complex composed of XPB/SSL2, XPD/RAD3, SSL1, TFB1, TFB2, TFB4 and TFB5, which is active in NER. The core complex associates with the 3-subunit CTD-kinase module TFIIK composed of CCL1, KIN28 and TFB3 to form the 10-subunit holoenzyme (holo-TFIIH) active in transcription.</text>
</comment>
<keyword evidence="11 14" id="KW-0234">DNA repair</keyword>
<evidence type="ECO:0000256" key="6">
    <source>
        <dbReference type="ARBA" id="ARBA00022763"/>
    </source>
</evidence>
<keyword evidence="12 14" id="KW-0539">Nucleus</keyword>
<dbReference type="Proteomes" id="UP000009328">
    <property type="component" value="Unassembled WGS sequence"/>
</dbReference>
<evidence type="ECO:0000256" key="14">
    <source>
        <dbReference type="RuleBase" id="RU368090"/>
    </source>
</evidence>
<dbReference type="Gene3D" id="3.40.50.410">
    <property type="entry name" value="von Willebrand factor, type A domain"/>
    <property type="match status" value="1"/>
</dbReference>
<proteinExistence type="inferred from homology"/>
<evidence type="ECO:0000256" key="10">
    <source>
        <dbReference type="ARBA" id="ARBA00023163"/>
    </source>
</evidence>
<dbReference type="PANTHER" id="PTHR12831:SF0">
    <property type="entry name" value="GENERAL TRANSCRIPTION FACTOR IIH SUBUNIT 3"/>
    <property type="match status" value="1"/>
</dbReference>
<dbReference type="FunCoup" id="K0KWW9">
    <property type="interactions" value="1189"/>
</dbReference>
<comment type="subcellular location">
    <subcellularLocation>
        <location evidence="2 14">Nucleus</location>
    </subcellularLocation>
</comment>
<evidence type="ECO:0000256" key="8">
    <source>
        <dbReference type="ARBA" id="ARBA00022833"/>
    </source>
</evidence>
<keyword evidence="5 14" id="KW-0479">Metal-binding</keyword>
<keyword evidence="6 14" id="KW-0227">DNA damage</keyword>
<feature type="compositionally biased region" description="Low complexity" evidence="15">
    <location>
        <begin position="343"/>
        <end position="361"/>
    </location>
</feature>
<feature type="compositionally biased region" description="Polar residues" evidence="15">
    <location>
        <begin position="89"/>
        <end position="110"/>
    </location>
</feature>
<evidence type="ECO:0000256" key="13">
    <source>
        <dbReference type="ARBA" id="ARBA00033341"/>
    </source>
</evidence>
<evidence type="ECO:0000256" key="2">
    <source>
        <dbReference type="ARBA" id="ARBA00004123"/>
    </source>
</evidence>
<dbReference type="eggNOG" id="KOG2487">
    <property type="taxonomic scope" value="Eukaryota"/>
</dbReference>
<comment type="similarity">
    <text evidence="3 14">Belongs to the TFB4 family.</text>
</comment>
<dbReference type="STRING" id="1206466.K0KWW9"/>
<accession>K0KWW9</accession>
<evidence type="ECO:0000256" key="11">
    <source>
        <dbReference type="ARBA" id="ARBA00023204"/>
    </source>
</evidence>